<feature type="transmembrane region" description="Helical" evidence="1">
    <location>
        <begin position="96"/>
        <end position="120"/>
    </location>
</feature>
<name>A0A0C2VZR9_9BACL</name>
<dbReference type="AlphaFoldDB" id="A0A0C2VZR9"/>
<dbReference type="STRING" id="889306.KP78_09010"/>
<feature type="transmembrane region" description="Helical" evidence="1">
    <location>
        <begin position="6"/>
        <end position="26"/>
    </location>
</feature>
<feature type="transmembrane region" description="Helical" evidence="1">
    <location>
        <begin position="126"/>
        <end position="150"/>
    </location>
</feature>
<dbReference type="RefSeq" id="WP_041086600.1">
    <property type="nucleotide sequence ID" value="NZ_JXRP01000009.1"/>
</dbReference>
<keyword evidence="3" id="KW-1185">Reference proteome</keyword>
<evidence type="ECO:0000256" key="1">
    <source>
        <dbReference type="SAM" id="Phobius"/>
    </source>
</evidence>
<evidence type="ECO:0000313" key="3">
    <source>
        <dbReference type="Proteomes" id="UP000031938"/>
    </source>
</evidence>
<dbReference type="EMBL" id="JXRP01000009">
    <property type="protein sequence ID" value="KIL49433.1"/>
    <property type="molecule type" value="Genomic_DNA"/>
</dbReference>
<reference evidence="2 3" key="1">
    <citation type="submission" date="2015-01" db="EMBL/GenBank/DDBJ databases">
        <title>Genome sequencing of Jeotgalibacillus soli.</title>
        <authorList>
            <person name="Goh K.M."/>
            <person name="Chan K.-G."/>
            <person name="Yaakop A.S."/>
            <person name="Ee R."/>
            <person name="Gan H.M."/>
            <person name="Chan C.S."/>
        </authorList>
    </citation>
    <scope>NUCLEOTIDE SEQUENCE [LARGE SCALE GENOMIC DNA]</scope>
    <source>
        <strain evidence="2 3">P9</strain>
    </source>
</reference>
<dbReference type="PATRIC" id="fig|889306.3.peg.904"/>
<dbReference type="Pfam" id="PF09512">
    <property type="entry name" value="ThiW"/>
    <property type="match status" value="1"/>
</dbReference>
<dbReference type="PIRSF" id="PIRSF024534">
    <property type="entry name" value="ThiW"/>
    <property type="match status" value="1"/>
</dbReference>
<keyword evidence="1" id="KW-0812">Transmembrane</keyword>
<gene>
    <name evidence="2" type="ORF">KP78_09010</name>
</gene>
<accession>A0A0C2VZR9</accession>
<dbReference type="Proteomes" id="UP000031938">
    <property type="component" value="Unassembled WGS sequence"/>
</dbReference>
<dbReference type="OrthoDB" id="5516776at2"/>
<organism evidence="2 3">
    <name type="scientific">Jeotgalibacillus soli</name>
    <dbReference type="NCBI Taxonomy" id="889306"/>
    <lineage>
        <taxon>Bacteria</taxon>
        <taxon>Bacillati</taxon>
        <taxon>Bacillota</taxon>
        <taxon>Bacilli</taxon>
        <taxon>Bacillales</taxon>
        <taxon>Caryophanaceae</taxon>
        <taxon>Jeotgalibacillus</taxon>
    </lineage>
</organism>
<dbReference type="NCBIfam" id="TIGR02359">
    <property type="entry name" value="thiW"/>
    <property type="match status" value="1"/>
</dbReference>
<feature type="transmembrane region" description="Helical" evidence="1">
    <location>
        <begin position="38"/>
        <end position="59"/>
    </location>
</feature>
<proteinExistence type="predicted"/>
<keyword evidence="1" id="KW-0472">Membrane</keyword>
<evidence type="ECO:0000313" key="2">
    <source>
        <dbReference type="EMBL" id="KIL49433.1"/>
    </source>
</evidence>
<dbReference type="InterPro" id="IPR012652">
    <property type="entry name" value="ThiW"/>
</dbReference>
<protein>
    <submittedName>
        <fullName evidence="2">Putative membrane protein</fullName>
    </submittedName>
</protein>
<feature type="transmembrane region" description="Helical" evidence="1">
    <location>
        <begin position="65"/>
        <end position="89"/>
    </location>
</feature>
<dbReference type="Gene3D" id="1.10.1760.20">
    <property type="match status" value="1"/>
</dbReference>
<keyword evidence="1" id="KW-1133">Transmembrane helix</keyword>
<sequence>MQNTRLLTLMALFIAIAVVGAAFVWFPAGVARAYPIQHAVNVIAAVMLGPIPAIIIAFVTGLVRILTGTGSLLAFPGGMIGALLAGLFFSKTKRYYMASVGEVIGTGLIAPFFAVPYASILMGTSVGAFFFLPPFFVSSVTGAAIGLLLVTRLAKSDRLSDLTKRAYTK</sequence>
<comment type="caution">
    <text evidence="2">The sequence shown here is derived from an EMBL/GenBank/DDBJ whole genome shotgun (WGS) entry which is preliminary data.</text>
</comment>